<dbReference type="OrthoDB" id="7668655at2759"/>
<evidence type="ECO:0000313" key="2">
    <source>
        <dbReference type="EMBL" id="KRF85486.1"/>
    </source>
</evidence>
<evidence type="ECO:0000313" key="3">
    <source>
        <dbReference type="Proteomes" id="UP000008792"/>
    </source>
</evidence>
<proteinExistence type="predicted"/>
<reference evidence="2 3" key="1">
    <citation type="journal article" date="2007" name="Nature">
        <title>Evolution of genes and genomes on the Drosophila phylogeny.</title>
        <authorList>
            <consortium name="Drosophila 12 Genomes Consortium"/>
            <person name="Clark A.G."/>
            <person name="Eisen M.B."/>
            <person name="Smith D.R."/>
            <person name="Bergman C.M."/>
            <person name="Oliver B."/>
            <person name="Markow T.A."/>
            <person name="Kaufman T.C."/>
            <person name="Kellis M."/>
            <person name="Gelbart W."/>
            <person name="Iyer V.N."/>
            <person name="Pollard D.A."/>
            <person name="Sackton T.B."/>
            <person name="Larracuente A.M."/>
            <person name="Singh N.D."/>
            <person name="Abad J.P."/>
            <person name="Abt D.N."/>
            <person name="Adryan B."/>
            <person name="Aguade M."/>
            <person name="Akashi H."/>
            <person name="Anderson W.W."/>
            <person name="Aquadro C.F."/>
            <person name="Ardell D.H."/>
            <person name="Arguello R."/>
            <person name="Artieri C.G."/>
            <person name="Barbash D.A."/>
            <person name="Barker D."/>
            <person name="Barsanti P."/>
            <person name="Batterham P."/>
            <person name="Batzoglou S."/>
            <person name="Begun D."/>
            <person name="Bhutkar A."/>
            <person name="Blanco E."/>
            <person name="Bosak S.A."/>
            <person name="Bradley R.K."/>
            <person name="Brand A.D."/>
            <person name="Brent M.R."/>
            <person name="Brooks A.N."/>
            <person name="Brown R.H."/>
            <person name="Butlin R.K."/>
            <person name="Caggese C."/>
            <person name="Calvi B.R."/>
            <person name="Bernardo de Carvalho A."/>
            <person name="Caspi A."/>
            <person name="Castrezana S."/>
            <person name="Celniker S.E."/>
            <person name="Chang J.L."/>
            <person name="Chapple C."/>
            <person name="Chatterji S."/>
            <person name="Chinwalla A."/>
            <person name="Civetta A."/>
            <person name="Clifton S.W."/>
            <person name="Comeron J.M."/>
            <person name="Costello J.C."/>
            <person name="Coyne J.A."/>
            <person name="Daub J."/>
            <person name="David R.G."/>
            <person name="Delcher A.L."/>
            <person name="Delehaunty K."/>
            <person name="Do C.B."/>
            <person name="Ebling H."/>
            <person name="Edwards K."/>
            <person name="Eickbush T."/>
            <person name="Evans J.D."/>
            <person name="Filipski A."/>
            <person name="Findeiss S."/>
            <person name="Freyhult E."/>
            <person name="Fulton L."/>
            <person name="Fulton R."/>
            <person name="Garcia A.C."/>
            <person name="Gardiner A."/>
            <person name="Garfield D.A."/>
            <person name="Garvin B.E."/>
            <person name="Gibson G."/>
            <person name="Gilbert D."/>
            <person name="Gnerre S."/>
            <person name="Godfrey J."/>
            <person name="Good R."/>
            <person name="Gotea V."/>
            <person name="Gravely B."/>
            <person name="Greenberg A.J."/>
            <person name="Griffiths-Jones S."/>
            <person name="Gross S."/>
            <person name="Guigo R."/>
            <person name="Gustafson E.A."/>
            <person name="Haerty W."/>
            <person name="Hahn M.W."/>
            <person name="Halligan D.L."/>
            <person name="Halpern A.L."/>
            <person name="Halter G.M."/>
            <person name="Han M.V."/>
            <person name="Heger A."/>
            <person name="Hillier L."/>
            <person name="Hinrichs A.S."/>
            <person name="Holmes I."/>
            <person name="Hoskins R.A."/>
            <person name="Hubisz M.J."/>
            <person name="Hultmark D."/>
            <person name="Huntley M.A."/>
            <person name="Jaffe D.B."/>
            <person name="Jagadeeshan S."/>
            <person name="Jeck W.R."/>
            <person name="Johnson J."/>
            <person name="Jones C.D."/>
            <person name="Jordan W.C."/>
            <person name="Karpen G.H."/>
            <person name="Kataoka E."/>
            <person name="Keightley P.D."/>
            <person name="Kheradpour P."/>
            <person name="Kirkness E.F."/>
            <person name="Koerich L.B."/>
            <person name="Kristiansen K."/>
            <person name="Kudrna D."/>
            <person name="Kulathinal R.J."/>
            <person name="Kumar S."/>
            <person name="Kwok R."/>
            <person name="Lander E."/>
            <person name="Langley C.H."/>
            <person name="Lapoint R."/>
            <person name="Lazzaro B.P."/>
            <person name="Lee S.J."/>
            <person name="Levesque L."/>
            <person name="Li R."/>
            <person name="Lin C.F."/>
            <person name="Lin M.F."/>
            <person name="Lindblad-Toh K."/>
            <person name="Llopart A."/>
            <person name="Long M."/>
            <person name="Low L."/>
            <person name="Lozovsky E."/>
            <person name="Lu J."/>
            <person name="Luo M."/>
            <person name="Machado C.A."/>
            <person name="Makalowski W."/>
            <person name="Marzo M."/>
            <person name="Matsuda M."/>
            <person name="Matzkin L."/>
            <person name="McAllister B."/>
            <person name="McBride C.S."/>
            <person name="McKernan B."/>
            <person name="McKernan K."/>
            <person name="Mendez-Lago M."/>
            <person name="Minx P."/>
            <person name="Mollenhauer M.U."/>
            <person name="Montooth K."/>
            <person name="Mount S.M."/>
            <person name="Mu X."/>
            <person name="Myers E."/>
            <person name="Negre B."/>
            <person name="Newfeld S."/>
            <person name="Nielsen R."/>
            <person name="Noor M.A."/>
            <person name="O'Grady P."/>
            <person name="Pachter L."/>
            <person name="Papaceit M."/>
            <person name="Parisi M.J."/>
            <person name="Parisi M."/>
            <person name="Parts L."/>
            <person name="Pedersen J.S."/>
            <person name="Pesole G."/>
            <person name="Phillippy A.M."/>
            <person name="Ponting C.P."/>
            <person name="Pop M."/>
            <person name="Porcelli D."/>
            <person name="Powell J.R."/>
            <person name="Prohaska S."/>
            <person name="Pruitt K."/>
            <person name="Puig M."/>
            <person name="Quesneville H."/>
            <person name="Ram K.R."/>
            <person name="Rand D."/>
            <person name="Rasmussen M.D."/>
            <person name="Reed L.K."/>
            <person name="Reenan R."/>
            <person name="Reily A."/>
            <person name="Remington K.A."/>
            <person name="Rieger T.T."/>
            <person name="Ritchie M.G."/>
            <person name="Robin C."/>
            <person name="Rogers Y.H."/>
            <person name="Rohde C."/>
            <person name="Rozas J."/>
            <person name="Rubenfield M.J."/>
            <person name="Ruiz A."/>
            <person name="Russo S."/>
            <person name="Salzberg S.L."/>
            <person name="Sanchez-Gracia A."/>
            <person name="Saranga D.J."/>
            <person name="Sato H."/>
            <person name="Schaeffer S.W."/>
            <person name="Schatz M.C."/>
            <person name="Schlenke T."/>
            <person name="Schwartz R."/>
            <person name="Segarra C."/>
            <person name="Singh R.S."/>
            <person name="Sirot L."/>
            <person name="Sirota M."/>
            <person name="Sisneros N.B."/>
            <person name="Smith C.D."/>
            <person name="Smith T.F."/>
            <person name="Spieth J."/>
            <person name="Stage D.E."/>
            <person name="Stark A."/>
            <person name="Stephan W."/>
            <person name="Strausberg R.L."/>
            <person name="Strempel S."/>
            <person name="Sturgill D."/>
            <person name="Sutton G."/>
            <person name="Sutton G.G."/>
            <person name="Tao W."/>
            <person name="Teichmann S."/>
            <person name="Tobari Y.N."/>
            <person name="Tomimura Y."/>
            <person name="Tsolas J.M."/>
            <person name="Valente V.L."/>
            <person name="Venter E."/>
            <person name="Venter J.C."/>
            <person name="Vicario S."/>
            <person name="Vieira F.G."/>
            <person name="Vilella A.J."/>
            <person name="Villasante A."/>
            <person name="Walenz B."/>
            <person name="Wang J."/>
            <person name="Wasserman M."/>
            <person name="Watts T."/>
            <person name="Wilson D."/>
            <person name="Wilson R.K."/>
            <person name="Wing R.A."/>
            <person name="Wolfner M.F."/>
            <person name="Wong A."/>
            <person name="Wong G.K."/>
            <person name="Wu C.I."/>
            <person name="Wu G."/>
            <person name="Yamamoto D."/>
            <person name="Yang H.P."/>
            <person name="Yang S.P."/>
            <person name="Yorke J.A."/>
            <person name="Yoshida K."/>
            <person name="Zdobnov E."/>
            <person name="Zhang P."/>
            <person name="Zhang Y."/>
            <person name="Zimin A.V."/>
            <person name="Baldwin J."/>
            <person name="Abdouelleil A."/>
            <person name="Abdulkadir J."/>
            <person name="Abebe A."/>
            <person name="Abera B."/>
            <person name="Abreu J."/>
            <person name="Acer S.C."/>
            <person name="Aftuck L."/>
            <person name="Alexander A."/>
            <person name="An P."/>
            <person name="Anderson E."/>
            <person name="Anderson S."/>
            <person name="Arachi H."/>
            <person name="Azer M."/>
            <person name="Bachantsang P."/>
            <person name="Barry A."/>
            <person name="Bayul T."/>
            <person name="Berlin A."/>
            <person name="Bessette D."/>
            <person name="Bloom T."/>
            <person name="Blye J."/>
            <person name="Boguslavskiy L."/>
            <person name="Bonnet C."/>
            <person name="Boukhgalter B."/>
            <person name="Bourzgui I."/>
            <person name="Brown A."/>
            <person name="Cahill P."/>
            <person name="Channer S."/>
            <person name="Cheshatsang Y."/>
            <person name="Chuda L."/>
            <person name="Citroen M."/>
            <person name="Collymore A."/>
            <person name="Cooke P."/>
            <person name="Costello M."/>
            <person name="D'Aco K."/>
            <person name="Daza R."/>
            <person name="De Haan G."/>
            <person name="DeGray S."/>
            <person name="DeMaso C."/>
            <person name="Dhargay N."/>
            <person name="Dooley K."/>
            <person name="Dooley E."/>
            <person name="Doricent M."/>
            <person name="Dorje P."/>
            <person name="Dorjee K."/>
            <person name="Dupes A."/>
            <person name="Elong R."/>
            <person name="Falk J."/>
            <person name="Farina A."/>
            <person name="Faro S."/>
            <person name="Ferguson D."/>
            <person name="Fisher S."/>
            <person name="Foley C.D."/>
            <person name="Franke A."/>
            <person name="Friedrich D."/>
            <person name="Gadbois L."/>
            <person name="Gearin G."/>
            <person name="Gearin C.R."/>
            <person name="Giannoukos G."/>
            <person name="Goode T."/>
            <person name="Graham J."/>
            <person name="Grandbois E."/>
            <person name="Grewal S."/>
            <person name="Gyaltsen K."/>
            <person name="Hafez N."/>
            <person name="Hagos B."/>
            <person name="Hall J."/>
            <person name="Henson C."/>
            <person name="Hollinger A."/>
            <person name="Honan T."/>
            <person name="Huard M.D."/>
            <person name="Hughes L."/>
            <person name="Hurhula B."/>
            <person name="Husby M.E."/>
            <person name="Kamat A."/>
            <person name="Kanga B."/>
            <person name="Kashin S."/>
            <person name="Khazanovich D."/>
            <person name="Kisner P."/>
            <person name="Lance K."/>
            <person name="Lara M."/>
            <person name="Lee W."/>
            <person name="Lennon N."/>
            <person name="Letendre F."/>
            <person name="LeVine R."/>
            <person name="Lipovsky A."/>
            <person name="Liu X."/>
            <person name="Liu J."/>
            <person name="Liu S."/>
            <person name="Lokyitsang T."/>
            <person name="Lokyitsang Y."/>
            <person name="Lubonja R."/>
            <person name="Lui A."/>
            <person name="MacDonald P."/>
            <person name="Magnisalis V."/>
            <person name="Maru K."/>
            <person name="Matthews C."/>
            <person name="McCusker W."/>
            <person name="McDonough S."/>
            <person name="Mehta T."/>
            <person name="Meldrim J."/>
            <person name="Meneus L."/>
            <person name="Mihai O."/>
            <person name="Mihalev A."/>
            <person name="Mihova T."/>
            <person name="Mittelman R."/>
            <person name="Mlenga V."/>
            <person name="Montmayeur A."/>
            <person name="Mulrain L."/>
            <person name="Navidi A."/>
            <person name="Naylor J."/>
            <person name="Negash T."/>
            <person name="Nguyen T."/>
            <person name="Nguyen N."/>
            <person name="Nicol R."/>
            <person name="Norbu C."/>
            <person name="Norbu N."/>
            <person name="Novod N."/>
            <person name="O'Neill B."/>
            <person name="Osman S."/>
            <person name="Markiewicz E."/>
            <person name="Oyono O.L."/>
            <person name="Patti C."/>
            <person name="Phunkhang P."/>
            <person name="Pierre F."/>
            <person name="Priest M."/>
            <person name="Raghuraman S."/>
            <person name="Rege F."/>
            <person name="Reyes R."/>
            <person name="Rise C."/>
            <person name="Rogov P."/>
            <person name="Ross K."/>
            <person name="Ryan E."/>
            <person name="Settipalli S."/>
            <person name="Shea T."/>
            <person name="Sherpa N."/>
            <person name="Shi L."/>
            <person name="Shih D."/>
            <person name="Sparrow T."/>
            <person name="Spaulding J."/>
            <person name="Stalker J."/>
            <person name="Stange-Thomann N."/>
            <person name="Stavropoulos S."/>
            <person name="Stone C."/>
            <person name="Strader C."/>
            <person name="Tesfaye S."/>
            <person name="Thomson T."/>
            <person name="Thoulutsang Y."/>
            <person name="Thoulutsang D."/>
            <person name="Topham K."/>
            <person name="Topping I."/>
            <person name="Tsamla T."/>
            <person name="Vassiliev H."/>
            <person name="Vo A."/>
            <person name="Wangchuk T."/>
            <person name="Wangdi T."/>
            <person name="Weiand M."/>
            <person name="Wilkinson J."/>
            <person name="Wilson A."/>
            <person name="Yadav S."/>
            <person name="Young G."/>
            <person name="Yu Q."/>
            <person name="Zembek L."/>
            <person name="Zhong D."/>
            <person name="Zimmer A."/>
            <person name="Zwirko Z."/>
            <person name="Jaffe D.B."/>
            <person name="Alvarez P."/>
            <person name="Brockman W."/>
            <person name="Butler J."/>
            <person name="Chin C."/>
            <person name="Gnerre S."/>
            <person name="Grabherr M."/>
            <person name="Kleber M."/>
            <person name="Mauceli E."/>
            <person name="MacCallum I."/>
        </authorList>
    </citation>
    <scope>NUCLEOTIDE SEQUENCE [LARGE SCALE GENOMIC DNA]</scope>
    <source>
        <strain evidence="3">Tucson 15010-1051.87</strain>
    </source>
</reference>
<dbReference type="AlphaFoldDB" id="A0A0Q9WWW8"/>
<keyword evidence="3" id="KW-1185">Reference proteome</keyword>
<gene>
    <name evidence="2" type="primary">Dvir\GJ16213</name>
    <name evidence="2" type="ORF">Dvir_GJ16213</name>
</gene>
<feature type="region of interest" description="Disordered" evidence="1">
    <location>
        <begin position="174"/>
        <end position="195"/>
    </location>
</feature>
<dbReference type="Proteomes" id="UP000008792">
    <property type="component" value="Unassembled WGS sequence"/>
</dbReference>
<name>A0A0Q9WWW8_DROVI</name>
<sequence>MAKRLGPNDKFGHAKKIKLDVSVNRGRISANTSIISEFWASDDDDDVLLATQQAEEKQRQTDRVRSRESEFAFNDFVAEDHGSTSTQEIFANDLHLPSSLNVEEIFGTDETFVFLPDARRGHNTVLAEVETGTASKWTGSSSNLATETRRQLAQERQLKFLMERVDVLKKENEKLQKDLSESNNQASAKDGEYAF</sequence>
<protein>
    <submittedName>
        <fullName evidence="2">Uncharacterized protein, isoform B</fullName>
    </submittedName>
</protein>
<evidence type="ECO:0000256" key="1">
    <source>
        <dbReference type="SAM" id="MobiDB-lite"/>
    </source>
</evidence>
<dbReference type="EMBL" id="CH940661">
    <property type="protein sequence ID" value="KRF85486.1"/>
    <property type="molecule type" value="Genomic_DNA"/>
</dbReference>
<organism evidence="2 3">
    <name type="scientific">Drosophila virilis</name>
    <name type="common">Fruit fly</name>
    <dbReference type="NCBI Taxonomy" id="7244"/>
    <lineage>
        <taxon>Eukaryota</taxon>
        <taxon>Metazoa</taxon>
        <taxon>Ecdysozoa</taxon>
        <taxon>Arthropoda</taxon>
        <taxon>Hexapoda</taxon>
        <taxon>Insecta</taxon>
        <taxon>Pterygota</taxon>
        <taxon>Neoptera</taxon>
        <taxon>Endopterygota</taxon>
        <taxon>Diptera</taxon>
        <taxon>Brachycera</taxon>
        <taxon>Muscomorpha</taxon>
        <taxon>Ephydroidea</taxon>
        <taxon>Drosophilidae</taxon>
        <taxon>Drosophila</taxon>
    </lineage>
</organism>
<accession>A0A0Q9WWW8</accession>